<feature type="transmembrane region" description="Helical" evidence="1">
    <location>
        <begin position="12"/>
        <end position="33"/>
    </location>
</feature>
<dbReference type="OrthoDB" id="118637at2"/>
<accession>A0A1S9PIM4</accession>
<organism evidence="2 3">
    <name type="scientific">Mucilaginibacter pedocola</name>
    <dbReference type="NCBI Taxonomy" id="1792845"/>
    <lineage>
        <taxon>Bacteria</taxon>
        <taxon>Pseudomonadati</taxon>
        <taxon>Bacteroidota</taxon>
        <taxon>Sphingobacteriia</taxon>
        <taxon>Sphingobacteriales</taxon>
        <taxon>Sphingobacteriaceae</taxon>
        <taxon>Mucilaginibacter</taxon>
    </lineage>
</organism>
<protein>
    <submittedName>
        <fullName evidence="2">Uncharacterized protein</fullName>
    </submittedName>
</protein>
<name>A0A1S9PIM4_9SPHI</name>
<comment type="caution">
    <text evidence="2">The sequence shown here is derived from an EMBL/GenBank/DDBJ whole genome shotgun (WGS) entry which is preliminary data.</text>
</comment>
<sequence>MIYISKGNKKILVVVALCLFAVANIGYVAVKGILVQRGIAVTAVVLFTAAFVIGLCTVLFSWPEDITSFRYRVLRPWLFVTIATIISFVVIYLGIVAVIFFPTLIFLGSMGGLMGGRFKLKLKN</sequence>
<keyword evidence="1" id="KW-0472">Membrane</keyword>
<gene>
    <name evidence="2" type="ORF">BC343_22835</name>
</gene>
<reference evidence="2 3" key="1">
    <citation type="submission" date="2016-07" db="EMBL/GenBank/DDBJ databases">
        <title>Genomic analysis of zinc-resistant bacterium Mucilaginibacter pedocola TBZ30.</title>
        <authorList>
            <person name="Huang J."/>
            <person name="Tang J."/>
        </authorList>
    </citation>
    <scope>NUCLEOTIDE SEQUENCE [LARGE SCALE GENOMIC DNA]</scope>
    <source>
        <strain evidence="2 3">TBZ30</strain>
    </source>
</reference>
<keyword evidence="3" id="KW-1185">Reference proteome</keyword>
<evidence type="ECO:0000313" key="3">
    <source>
        <dbReference type="Proteomes" id="UP000189739"/>
    </source>
</evidence>
<dbReference type="STRING" id="1792845.BC343_22835"/>
<keyword evidence="1" id="KW-0812">Transmembrane</keyword>
<dbReference type="EMBL" id="MBTF01000004">
    <property type="protein sequence ID" value="OOQ60811.1"/>
    <property type="molecule type" value="Genomic_DNA"/>
</dbReference>
<evidence type="ECO:0000256" key="1">
    <source>
        <dbReference type="SAM" id="Phobius"/>
    </source>
</evidence>
<feature type="transmembrane region" description="Helical" evidence="1">
    <location>
        <begin position="74"/>
        <end position="93"/>
    </location>
</feature>
<feature type="transmembrane region" description="Helical" evidence="1">
    <location>
        <begin position="39"/>
        <end position="62"/>
    </location>
</feature>
<feature type="transmembrane region" description="Helical" evidence="1">
    <location>
        <begin position="99"/>
        <end position="118"/>
    </location>
</feature>
<keyword evidence="1" id="KW-1133">Transmembrane helix</keyword>
<dbReference type="AlphaFoldDB" id="A0A1S9PIM4"/>
<dbReference type="Proteomes" id="UP000189739">
    <property type="component" value="Unassembled WGS sequence"/>
</dbReference>
<proteinExistence type="predicted"/>
<evidence type="ECO:0000313" key="2">
    <source>
        <dbReference type="EMBL" id="OOQ60811.1"/>
    </source>
</evidence>
<dbReference type="RefSeq" id="WP_078347130.1">
    <property type="nucleotide sequence ID" value="NZ_MBTF01000004.1"/>
</dbReference>